<dbReference type="EMBL" id="CWQY01000053">
    <property type="protein sequence ID" value="CSD34349.1"/>
    <property type="molecule type" value="Genomic_DNA"/>
</dbReference>
<protein>
    <submittedName>
        <fullName evidence="1">Uncharacterized protein</fullName>
    </submittedName>
</protein>
<name>A0A655TNM1_VIBCL</name>
<proteinExistence type="predicted"/>
<evidence type="ECO:0000313" key="2">
    <source>
        <dbReference type="Proteomes" id="UP000041770"/>
    </source>
</evidence>
<reference evidence="1 2" key="1">
    <citation type="submission" date="2015-07" db="EMBL/GenBank/DDBJ databases">
        <authorList>
            <consortium name="Pathogen Informatics"/>
        </authorList>
    </citation>
    <scope>NUCLEOTIDE SEQUENCE [LARGE SCALE GENOMIC DNA]</scope>
    <source>
        <strain evidence="1 2">A316</strain>
    </source>
</reference>
<accession>A0A655TNM1</accession>
<sequence length="44" mass="4992">MRGQRFPSLGLRWIDIFQHGIYPDVTVVLFQYAKGGALTLESPI</sequence>
<evidence type="ECO:0000313" key="1">
    <source>
        <dbReference type="EMBL" id="CSD34349.1"/>
    </source>
</evidence>
<dbReference type="Proteomes" id="UP000041770">
    <property type="component" value="Unassembled WGS sequence"/>
</dbReference>
<organism evidence="1 2">
    <name type="scientific">Vibrio cholerae</name>
    <dbReference type="NCBI Taxonomy" id="666"/>
    <lineage>
        <taxon>Bacteria</taxon>
        <taxon>Pseudomonadati</taxon>
        <taxon>Pseudomonadota</taxon>
        <taxon>Gammaproteobacteria</taxon>
        <taxon>Vibrionales</taxon>
        <taxon>Vibrionaceae</taxon>
        <taxon>Vibrio</taxon>
    </lineage>
</organism>
<gene>
    <name evidence="1" type="ORF">ERS013200_03941</name>
</gene>
<dbReference type="AlphaFoldDB" id="A0A655TNM1"/>